<evidence type="ECO:0000256" key="2">
    <source>
        <dbReference type="SAM" id="MobiDB-lite"/>
    </source>
</evidence>
<feature type="compositionally biased region" description="Basic and acidic residues" evidence="2">
    <location>
        <begin position="101"/>
        <end position="114"/>
    </location>
</feature>
<comment type="similarity">
    <text evidence="1">Belongs to the IST1 family.</text>
</comment>
<gene>
    <name evidence="3" type="primary">IST1</name>
    <name evidence="3" type="ORF">Plec18167_007226</name>
</gene>
<dbReference type="Proteomes" id="UP001583193">
    <property type="component" value="Unassembled WGS sequence"/>
</dbReference>
<feature type="compositionally biased region" description="Gly residues" evidence="2">
    <location>
        <begin position="125"/>
        <end position="136"/>
    </location>
</feature>
<accession>A0ABR3X4P7</accession>
<keyword evidence="4" id="KW-1185">Reference proteome</keyword>
<dbReference type="Pfam" id="PF03398">
    <property type="entry name" value="Ist1"/>
    <property type="match status" value="2"/>
</dbReference>
<evidence type="ECO:0000256" key="1">
    <source>
        <dbReference type="ARBA" id="ARBA00005536"/>
    </source>
</evidence>
<feature type="compositionally biased region" description="Basic and acidic residues" evidence="2">
    <location>
        <begin position="342"/>
        <end position="353"/>
    </location>
</feature>
<proteinExistence type="inferred from homology"/>
<feature type="compositionally biased region" description="Basic and acidic residues" evidence="2">
    <location>
        <begin position="290"/>
        <end position="302"/>
    </location>
</feature>
<evidence type="ECO:0000313" key="4">
    <source>
        <dbReference type="Proteomes" id="UP001583193"/>
    </source>
</evidence>
<protein>
    <submittedName>
        <fullName evidence="3">Vacuolar protein sorting-associated protein ist1</fullName>
    </submittedName>
</protein>
<name>A0ABR3X4P7_9EURO</name>
<dbReference type="PANTHER" id="PTHR12161">
    <property type="entry name" value="IST1 FAMILY MEMBER"/>
    <property type="match status" value="1"/>
</dbReference>
<feature type="region of interest" description="Disordered" evidence="2">
    <location>
        <begin position="96"/>
        <end position="163"/>
    </location>
</feature>
<sequence>MPPSMQTNRLISTLRLLIPRLRLLQKKDTASSVAQRRELAQLLDSGRDASARIRVENVIATDIAVEVMEMIELYCELLLARAAVLDTIAFGEKGARARSRAKGEEGRRGGKDAKSGGSESASGNRGFGLFGGGGGNKAKEESQERAREDEHLDEEGEDEGYIDPGLDEAAAAIFYAWPRFPREVRELTTLRNQLVERWGKDFASLAQDNKAGIKVPERLLKSLRVRPPPKELVESYLREIAKAYGVSWPKGEARESLGTPPPPEFVDDRDDHNGSSGDVPEAPSTPQKPDLSEMRRASEAELSKATPPRDIGPHSPVSVAPPGPTTDNLNPKVKFPGSEADSQPRKLTPEPKKTGNGIPEMDELARRFAALKK</sequence>
<organism evidence="3 4">
    <name type="scientific">Paecilomyces lecythidis</name>
    <dbReference type="NCBI Taxonomy" id="3004212"/>
    <lineage>
        <taxon>Eukaryota</taxon>
        <taxon>Fungi</taxon>
        <taxon>Dikarya</taxon>
        <taxon>Ascomycota</taxon>
        <taxon>Pezizomycotina</taxon>
        <taxon>Eurotiomycetes</taxon>
        <taxon>Eurotiomycetidae</taxon>
        <taxon>Eurotiales</taxon>
        <taxon>Thermoascaceae</taxon>
        <taxon>Paecilomyces</taxon>
    </lineage>
</organism>
<reference evidence="3 4" key="1">
    <citation type="journal article" date="2024" name="IMA Fungus">
        <title>IMA Genome - F19 : A genome assembly and annotation guide to empower mycologists, including annotated draft genome sequences of Ceratocystis pirilliformis, Diaporthe australafricana, Fusarium ophioides, Paecilomyces lecythidis, and Sporothrix stenoceras.</title>
        <authorList>
            <person name="Aylward J."/>
            <person name="Wilson A.M."/>
            <person name="Visagie C.M."/>
            <person name="Spraker J."/>
            <person name="Barnes I."/>
            <person name="Buitendag C."/>
            <person name="Ceriani C."/>
            <person name="Del Mar Angel L."/>
            <person name="du Plessis D."/>
            <person name="Fuchs T."/>
            <person name="Gasser K."/>
            <person name="Kramer D."/>
            <person name="Li W."/>
            <person name="Munsamy K."/>
            <person name="Piso A."/>
            <person name="Price J.L."/>
            <person name="Sonnekus B."/>
            <person name="Thomas C."/>
            <person name="van der Nest A."/>
            <person name="van Dijk A."/>
            <person name="van Heerden A."/>
            <person name="van Vuuren N."/>
            <person name="Yilmaz N."/>
            <person name="Duong T.A."/>
            <person name="van der Merwe N.A."/>
            <person name="Wingfield M.J."/>
            <person name="Wingfield B.D."/>
        </authorList>
    </citation>
    <scope>NUCLEOTIDE SEQUENCE [LARGE SCALE GENOMIC DNA]</scope>
    <source>
        <strain evidence="3 4">CMW 18167</strain>
    </source>
</reference>
<evidence type="ECO:0000313" key="3">
    <source>
        <dbReference type="EMBL" id="KAL1870921.1"/>
    </source>
</evidence>
<dbReference type="EMBL" id="JAVDPF010000029">
    <property type="protein sequence ID" value="KAL1870921.1"/>
    <property type="molecule type" value="Genomic_DNA"/>
</dbReference>
<comment type="caution">
    <text evidence="3">The sequence shown here is derived from an EMBL/GenBank/DDBJ whole genome shotgun (WGS) entry which is preliminary data.</text>
</comment>
<dbReference type="InterPro" id="IPR005061">
    <property type="entry name" value="Ist1"/>
</dbReference>
<dbReference type="Gene3D" id="1.20.1260.60">
    <property type="entry name" value="Vacuolar protein sorting-associated protein Ist1"/>
    <property type="match status" value="1"/>
</dbReference>
<dbReference type="PANTHER" id="PTHR12161:SF5">
    <property type="entry name" value="IST1 HOMOLOG"/>
    <property type="match status" value="1"/>
</dbReference>
<feature type="region of interest" description="Disordered" evidence="2">
    <location>
        <begin position="248"/>
        <end position="362"/>
    </location>
</feature>
<feature type="compositionally biased region" description="Acidic residues" evidence="2">
    <location>
        <begin position="151"/>
        <end position="161"/>
    </location>
</feature>
<dbReference type="InterPro" id="IPR042277">
    <property type="entry name" value="IST1-like"/>
</dbReference>
<feature type="compositionally biased region" description="Basic and acidic residues" evidence="2">
    <location>
        <begin position="137"/>
        <end position="150"/>
    </location>
</feature>